<keyword evidence="1" id="KW-1133">Transmembrane helix</keyword>
<name>A0A9X3F1B9_9BACT</name>
<evidence type="ECO:0000313" key="3">
    <source>
        <dbReference type="Proteomes" id="UP001150924"/>
    </source>
</evidence>
<dbReference type="AlphaFoldDB" id="A0A9X3F1B9"/>
<proteinExistence type="predicted"/>
<feature type="transmembrane region" description="Helical" evidence="1">
    <location>
        <begin position="71"/>
        <end position="91"/>
    </location>
</feature>
<feature type="transmembrane region" description="Helical" evidence="1">
    <location>
        <begin position="38"/>
        <end position="59"/>
    </location>
</feature>
<dbReference type="Proteomes" id="UP001150924">
    <property type="component" value="Unassembled WGS sequence"/>
</dbReference>
<dbReference type="RefSeq" id="WP_267772196.1">
    <property type="nucleotide sequence ID" value="NZ_JAPNKE010000002.1"/>
</dbReference>
<reference evidence="2" key="1">
    <citation type="submission" date="2022-11" db="EMBL/GenBank/DDBJ databases">
        <title>Minimal conservation of predation-associated metabolite biosynthetic gene clusters underscores biosynthetic potential of Myxococcota including descriptions for ten novel species: Archangium lansinium sp. nov., Myxococcus landrumus sp. nov., Nannocystis bai.</title>
        <authorList>
            <person name="Ahearne A."/>
            <person name="Stevens C."/>
            <person name="Phillips K."/>
        </authorList>
    </citation>
    <scope>NUCLEOTIDE SEQUENCE</scope>
    <source>
        <strain evidence="2">Na p29</strain>
    </source>
</reference>
<accession>A0A9X3F1B9</accession>
<sequence>MSEATAGDPFRPFVVAVDDGTRLVLSRGRSRSEWALRVGLYSAVLLLVGLEVLIAYVVLTRADSLGVVLQGLSYGVTLYIILRVVLFLFLVEGPRRIVVVRGELELVYRGAVRVISEPVLGPVAIVARTTEKMTRHGDVRSLVLEVRTFARTLELGSLELDPGGEPTREAAARGAAALLAARLGVPLELDAPPPVCSETAG</sequence>
<gene>
    <name evidence="2" type="ORF">OV079_28990</name>
</gene>
<dbReference type="EMBL" id="JAPNKE010000002">
    <property type="protein sequence ID" value="MCY1009531.1"/>
    <property type="molecule type" value="Genomic_DNA"/>
</dbReference>
<keyword evidence="3" id="KW-1185">Reference proteome</keyword>
<comment type="caution">
    <text evidence="2">The sequence shown here is derived from an EMBL/GenBank/DDBJ whole genome shotgun (WGS) entry which is preliminary data.</text>
</comment>
<keyword evidence="1" id="KW-0812">Transmembrane</keyword>
<organism evidence="2 3">
    <name type="scientific">Nannocystis pusilla</name>
    <dbReference type="NCBI Taxonomy" id="889268"/>
    <lineage>
        <taxon>Bacteria</taxon>
        <taxon>Pseudomonadati</taxon>
        <taxon>Myxococcota</taxon>
        <taxon>Polyangia</taxon>
        <taxon>Nannocystales</taxon>
        <taxon>Nannocystaceae</taxon>
        <taxon>Nannocystis</taxon>
    </lineage>
</organism>
<evidence type="ECO:0000313" key="2">
    <source>
        <dbReference type="EMBL" id="MCY1009531.1"/>
    </source>
</evidence>
<protein>
    <submittedName>
        <fullName evidence="2">Uncharacterized protein</fullName>
    </submittedName>
</protein>
<keyword evidence="1" id="KW-0472">Membrane</keyword>
<evidence type="ECO:0000256" key="1">
    <source>
        <dbReference type="SAM" id="Phobius"/>
    </source>
</evidence>